<feature type="repeat" description="ANK" evidence="3">
    <location>
        <begin position="197"/>
        <end position="229"/>
    </location>
</feature>
<dbReference type="EMBL" id="LT899436">
    <property type="protein sequence ID" value="SNR17411.1"/>
    <property type="molecule type" value="Genomic_DNA"/>
</dbReference>
<feature type="repeat" description="ANK" evidence="3">
    <location>
        <begin position="94"/>
        <end position="126"/>
    </location>
</feature>
<dbReference type="AlphaFoldDB" id="A0A238UE27"/>
<dbReference type="InterPro" id="IPR036770">
    <property type="entry name" value="Ankyrin_rpt-contain_sf"/>
</dbReference>
<evidence type="ECO:0000313" key="5">
    <source>
        <dbReference type="Proteomes" id="UP000215214"/>
    </source>
</evidence>
<evidence type="ECO:0000256" key="2">
    <source>
        <dbReference type="ARBA" id="ARBA00023043"/>
    </source>
</evidence>
<gene>
    <name evidence="4" type="ORF">TJEJU_3775</name>
</gene>
<reference evidence="4 5" key="1">
    <citation type="submission" date="2017-07" db="EMBL/GenBank/DDBJ databases">
        <authorList>
            <person name="Sun Z.S."/>
            <person name="Albrecht U."/>
            <person name="Echele G."/>
            <person name="Lee C.C."/>
        </authorList>
    </citation>
    <scope>NUCLEOTIDE SEQUENCE [LARGE SCALE GENOMIC DNA]</scope>
    <source>
        <strain evidence="5">type strain: KCTC 22618</strain>
    </source>
</reference>
<accession>A0A238UE27</accession>
<dbReference type="SUPFAM" id="SSF48403">
    <property type="entry name" value="Ankyrin repeat"/>
    <property type="match status" value="1"/>
</dbReference>
<dbReference type="Pfam" id="PF12796">
    <property type="entry name" value="Ank_2"/>
    <property type="match status" value="3"/>
</dbReference>
<dbReference type="RefSeq" id="WP_095074561.1">
    <property type="nucleotide sequence ID" value="NZ_LT899436.1"/>
</dbReference>
<dbReference type="Proteomes" id="UP000215214">
    <property type="component" value="Chromosome TJEJU"/>
</dbReference>
<feature type="repeat" description="ANK" evidence="3">
    <location>
        <begin position="407"/>
        <end position="439"/>
    </location>
</feature>
<evidence type="ECO:0000256" key="1">
    <source>
        <dbReference type="ARBA" id="ARBA00022737"/>
    </source>
</evidence>
<name>A0A238UE27_9FLAO</name>
<dbReference type="KEGG" id="tje:TJEJU_3775"/>
<dbReference type="PANTHER" id="PTHR24198">
    <property type="entry name" value="ANKYRIN REPEAT AND PROTEIN KINASE DOMAIN-CONTAINING PROTEIN"/>
    <property type="match status" value="1"/>
</dbReference>
<feature type="repeat" description="ANK" evidence="3">
    <location>
        <begin position="127"/>
        <end position="161"/>
    </location>
</feature>
<evidence type="ECO:0000256" key="3">
    <source>
        <dbReference type="PROSITE-ProRule" id="PRU00023"/>
    </source>
</evidence>
<feature type="repeat" description="ANK" evidence="3">
    <location>
        <begin position="440"/>
        <end position="473"/>
    </location>
</feature>
<feature type="repeat" description="ANK" evidence="3">
    <location>
        <begin position="268"/>
        <end position="301"/>
    </location>
</feature>
<keyword evidence="5" id="KW-1185">Reference proteome</keyword>
<sequence length="497" mass="55024">MNFKSFILCVFVVGMLQEQKSKNIFLDRAFWKSKPTLELVKTKISEGNDPTALSGSSFDAISYALLETSDVVSNDIIKYLLTIKGNGVNKLTHDGRTYVFWAAYKNRLDLVKYLVAKGAKLDVIDSHGYTALNFAVSTGVKNIALFDYLVSKGVDVKKDKDLHGANALLLAIPTQKDFELIDYFVSKGLSLNDTDNDGNGAINYAAKKGNQKIIDQLIAKGLPYKNKNKIGGNAMIMATQGGRRGYNSLAFFKYLEGKGIAPNVTTTKGLTPLHNLAYRNQDVASLQYFIDKGVSLDQQNEEGNTPLMNASYRNSLEVVQLLVEKTKNINVQNKKGQSALTNSLRNKTAVVNYLLEQNANVFVEDAKGNNLAFYLAASYNAKKEDEFVSKINLLKAKGFDFTKAQKDGNTLFHLAADKGNLPLLKFLQKFKIDVNAKNKEGQTALQKAVMVAKKPEIVKFLLANGADKTVTTSFDETIYDLAQENEQLSKFDLSFLK</sequence>
<dbReference type="OrthoDB" id="2575953at2"/>
<dbReference type="PANTHER" id="PTHR24198:SF165">
    <property type="entry name" value="ANKYRIN REPEAT-CONTAINING PROTEIN-RELATED"/>
    <property type="match status" value="1"/>
</dbReference>
<dbReference type="PROSITE" id="PS50088">
    <property type="entry name" value="ANK_REPEAT"/>
    <property type="match status" value="7"/>
</dbReference>
<organism evidence="4 5">
    <name type="scientific">Tenacibaculum jejuense</name>
    <dbReference type="NCBI Taxonomy" id="584609"/>
    <lineage>
        <taxon>Bacteria</taxon>
        <taxon>Pseudomonadati</taxon>
        <taxon>Bacteroidota</taxon>
        <taxon>Flavobacteriia</taxon>
        <taxon>Flavobacteriales</taxon>
        <taxon>Flavobacteriaceae</taxon>
        <taxon>Tenacibaculum</taxon>
    </lineage>
</organism>
<protein>
    <submittedName>
        <fullName evidence="4">Uncharacterized protein</fullName>
    </submittedName>
</protein>
<feature type="repeat" description="ANK" evidence="3">
    <location>
        <begin position="302"/>
        <end position="334"/>
    </location>
</feature>
<dbReference type="Pfam" id="PF13637">
    <property type="entry name" value="Ank_4"/>
    <property type="match status" value="1"/>
</dbReference>
<keyword evidence="1" id="KW-0677">Repeat</keyword>
<evidence type="ECO:0000313" key="4">
    <source>
        <dbReference type="EMBL" id="SNR17411.1"/>
    </source>
</evidence>
<proteinExistence type="predicted"/>
<dbReference type="InterPro" id="IPR002110">
    <property type="entry name" value="Ankyrin_rpt"/>
</dbReference>
<dbReference type="PROSITE" id="PS50297">
    <property type="entry name" value="ANK_REP_REGION"/>
    <property type="match status" value="4"/>
</dbReference>
<keyword evidence="2 3" id="KW-0040">ANK repeat</keyword>
<dbReference type="SMART" id="SM00248">
    <property type="entry name" value="ANK"/>
    <property type="match status" value="10"/>
</dbReference>
<dbReference type="Gene3D" id="1.25.40.20">
    <property type="entry name" value="Ankyrin repeat-containing domain"/>
    <property type="match status" value="2"/>
</dbReference>